<dbReference type="InterPro" id="IPR019819">
    <property type="entry name" value="Carboxylesterase_B_CS"/>
</dbReference>
<reference evidence="5" key="1">
    <citation type="submission" date="2023-06" db="EMBL/GenBank/DDBJ databases">
        <title>Multi-omics analyses reveal the molecular pathogenesis toolkit of Lasiodiplodia hormozganensis, a cross-kingdom pathogen.</title>
        <authorList>
            <person name="Felix C."/>
            <person name="Meneses R."/>
            <person name="Goncalves M.F.M."/>
            <person name="Tilleman L."/>
            <person name="Duarte A.S."/>
            <person name="Jorrin-Novo J.V."/>
            <person name="Van De Peer Y."/>
            <person name="Deforce D."/>
            <person name="Van Nieuwerburgh F."/>
            <person name="Esteves A.C."/>
            <person name="Alves A."/>
        </authorList>
    </citation>
    <scope>NUCLEOTIDE SEQUENCE</scope>
    <source>
        <strain evidence="5">CBS 339.90</strain>
    </source>
</reference>
<comment type="similarity">
    <text evidence="1 3">Belongs to the type-B carboxylesterase/lipase family.</text>
</comment>
<dbReference type="AlphaFoldDB" id="A0AA39WZQ2"/>
<evidence type="ECO:0000256" key="2">
    <source>
        <dbReference type="ARBA" id="ARBA00022801"/>
    </source>
</evidence>
<dbReference type="InterPro" id="IPR029058">
    <property type="entry name" value="AB_hydrolase_fold"/>
</dbReference>
<evidence type="ECO:0000259" key="4">
    <source>
        <dbReference type="Pfam" id="PF00135"/>
    </source>
</evidence>
<feature type="chain" id="PRO_5041489668" description="Carboxylic ester hydrolase" evidence="3">
    <location>
        <begin position="21"/>
        <end position="531"/>
    </location>
</feature>
<feature type="domain" description="Carboxylesterase type B" evidence="4">
    <location>
        <begin position="34"/>
        <end position="394"/>
    </location>
</feature>
<dbReference type="EMBL" id="JAUJDW010000146">
    <property type="protein sequence ID" value="KAK0624506.1"/>
    <property type="molecule type" value="Genomic_DNA"/>
</dbReference>
<organism evidence="5 6">
    <name type="scientific">Lasiodiplodia hormozganensis</name>
    <dbReference type="NCBI Taxonomy" id="869390"/>
    <lineage>
        <taxon>Eukaryota</taxon>
        <taxon>Fungi</taxon>
        <taxon>Dikarya</taxon>
        <taxon>Ascomycota</taxon>
        <taxon>Pezizomycotina</taxon>
        <taxon>Dothideomycetes</taxon>
        <taxon>Dothideomycetes incertae sedis</taxon>
        <taxon>Botryosphaeriales</taxon>
        <taxon>Botryosphaeriaceae</taxon>
        <taxon>Lasiodiplodia</taxon>
    </lineage>
</organism>
<dbReference type="Proteomes" id="UP001175001">
    <property type="component" value="Unassembled WGS sequence"/>
</dbReference>
<dbReference type="EC" id="3.1.1.-" evidence="3"/>
<dbReference type="PROSITE" id="PS00122">
    <property type="entry name" value="CARBOXYLESTERASE_B_1"/>
    <property type="match status" value="1"/>
</dbReference>
<feature type="signal peptide" evidence="3">
    <location>
        <begin position="1"/>
        <end position="20"/>
    </location>
</feature>
<dbReference type="PROSITE" id="PS00941">
    <property type="entry name" value="CARBOXYLESTERASE_B_2"/>
    <property type="match status" value="1"/>
</dbReference>
<dbReference type="Pfam" id="PF00135">
    <property type="entry name" value="COesterase"/>
    <property type="match status" value="2"/>
</dbReference>
<dbReference type="InterPro" id="IPR050309">
    <property type="entry name" value="Type-B_Carboxylest/Lipase"/>
</dbReference>
<comment type="caution">
    <text evidence="5">The sequence shown here is derived from an EMBL/GenBank/DDBJ whole genome shotgun (WGS) entry which is preliminary data.</text>
</comment>
<sequence length="531" mass="57307">MTHTQALLILWAFCLQLITAFAPVQHERRSANYTSVRLNNSTIYGTISPKTPDVRSFLSIPYAAPPVGSLRWAPPQPMALAADVDATSFGLSCPQIFNNRSSALSTIVYTTVDPEFSLEGGASSPTGEDCLTLSVWAPTTITTAAAASASANSSLPLLLPVIIWIFGGAFQVGGENVPYQNPAQWVQRTRSHVVVSFNYRLNIFGFPVAAGLGTTTQNLGLLDQRAAVEWVRDNIAAFGGDPERMVIWGQSAGSLSVESFQYAYPEDPIVKGAVLDSGSVYMQTLDLESSTGSFAFVAEHFGCGGGLEPEGEVECMRGVPADAIEDFLDEHLTAGAAPMLAFQPVKDEKVIFSNYTQRTIDGAIADIPVIIGTTSNEGAAFNAFDLSGPNETAAESFMLDTVLCPLVQSTNDRTAAGYNVYRFWYDGNFTNISPLPWMGAFHCSELPLLFGTHPNFRGNSTPFEYAVSESMQDLWVEFARDPSGFTERWPVWNPDTQPMLVFGQGGIPSQVVNLTIETASTQAQMISMCAA</sequence>
<keyword evidence="2 3" id="KW-0378">Hydrolase</keyword>
<dbReference type="SUPFAM" id="SSF53474">
    <property type="entry name" value="alpha/beta-Hydrolases"/>
    <property type="match status" value="1"/>
</dbReference>
<gene>
    <name evidence="5" type="primary">LIP1_1</name>
    <name evidence="5" type="ORF">DIS24_g11150</name>
</gene>
<keyword evidence="6" id="KW-1185">Reference proteome</keyword>
<evidence type="ECO:0000313" key="5">
    <source>
        <dbReference type="EMBL" id="KAK0624506.1"/>
    </source>
</evidence>
<evidence type="ECO:0000313" key="6">
    <source>
        <dbReference type="Proteomes" id="UP001175001"/>
    </source>
</evidence>
<dbReference type="InterPro" id="IPR002018">
    <property type="entry name" value="CarbesteraseB"/>
</dbReference>
<dbReference type="InterPro" id="IPR019826">
    <property type="entry name" value="Carboxylesterase_B_AS"/>
</dbReference>
<dbReference type="GO" id="GO:0016787">
    <property type="term" value="F:hydrolase activity"/>
    <property type="evidence" value="ECO:0007669"/>
    <property type="project" value="UniProtKB-KW"/>
</dbReference>
<protein>
    <recommendedName>
        <fullName evidence="3">Carboxylic ester hydrolase</fullName>
        <ecNumber evidence="3">3.1.1.-</ecNumber>
    </recommendedName>
</protein>
<dbReference type="PANTHER" id="PTHR11559">
    <property type="entry name" value="CARBOXYLESTERASE"/>
    <property type="match status" value="1"/>
</dbReference>
<dbReference type="Gene3D" id="3.40.50.1820">
    <property type="entry name" value="alpha/beta hydrolase"/>
    <property type="match status" value="2"/>
</dbReference>
<evidence type="ECO:0000256" key="3">
    <source>
        <dbReference type="RuleBase" id="RU361235"/>
    </source>
</evidence>
<evidence type="ECO:0000256" key="1">
    <source>
        <dbReference type="ARBA" id="ARBA00005964"/>
    </source>
</evidence>
<feature type="domain" description="Carboxylesterase type B" evidence="4">
    <location>
        <begin position="402"/>
        <end position="501"/>
    </location>
</feature>
<proteinExistence type="inferred from homology"/>
<name>A0AA39WZQ2_9PEZI</name>
<keyword evidence="3" id="KW-0732">Signal</keyword>
<accession>A0AA39WZQ2</accession>